<feature type="transmembrane region" description="Helical" evidence="1">
    <location>
        <begin position="12"/>
        <end position="33"/>
    </location>
</feature>
<evidence type="ECO:0000313" key="4">
    <source>
        <dbReference type="Proteomes" id="UP000534783"/>
    </source>
</evidence>
<accession>A0A7X6DUN9</accession>
<dbReference type="GO" id="GO:0006508">
    <property type="term" value="P:proteolysis"/>
    <property type="evidence" value="ECO:0007669"/>
    <property type="project" value="InterPro"/>
</dbReference>
<reference evidence="3 4" key="1">
    <citation type="journal article" date="2020" name="Nature">
        <title>Bacterial chemolithoautotrophy via manganese oxidation.</title>
        <authorList>
            <person name="Yu H."/>
            <person name="Leadbetter J.R."/>
        </authorList>
    </citation>
    <scope>NUCLEOTIDE SEQUENCE [LARGE SCALE GENOMIC DNA]</scope>
    <source>
        <strain evidence="3 4">Mn-1</strain>
    </source>
</reference>
<protein>
    <recommendedName>
        <fullName evidence="2">Peptidase S8/S53 domain-containing protein</fullName>
    </recommendedName>
</protein>
<keyword evidence="4" id="KW-1185">Reference proteome</keyword>
<organism evidence="3 4">
    <name type="scientific">Candidatus Manganitrophus noduliformans</name>
    <dbReference type="NCBI Taxonomy" id="2606439"/>
    <lineage>
        <taxon>Bacteria</taxon>
        <taxon>Pseudomonadati</taxon>
        <taxon>Nitrospirota</taxon>
        <taxon>Nitrospiria</taxon>
        <taxon>Candidatus Troglogloeales</taxon>
        <taxon>Candidatus Manganitrophaceae</taxon>
        <taxon>Candidatus Manganitrophus</taxon>
    </lineage>
</organism>
<keyword evidence="1" id="KW-0812">Transmembrane</keyword>
<dbReference type="SUPFAM" id="SSF52743">
    <property type="entry name" value="Subtilisin-like"/>
    <property type="match status" value="1"/>
</dbReference>
<keyword evidence="1" id="KW-0472">Membrane</keyword>
<comment type="caution">
    <text evidence="3">The sequence shown here is derived from an EMBL/GenBank/DDBJ whole genome shotgun (WGS) entry which is preliminary data.</text>
</comment>
<feature type="domain" description="Peptidase S8/S53" evidence="2">
    <location>
        <begin position="238"/>
        <end position="538"/>
    </location>
</feature>
<dbReference type="Proteomes" id="UP000534783">
    <property type="component" value="Unassembled WGS sequence"/>
</dbReference>
<name>A0A7X6DUN9_9BACT</name>
<dbReference type="RefSeq" id="WP_168063691.1">
    <property type="nucleotide sequence ID" value="NZ_VTOW01000010.1"/>
</dbReference>
<evidence type="ECO:0000313" key="3">
    <source>
        <dbReference type="EMBL" id="NKE73727.1"/>
    </source>
</evidence>
<dbReference type="Pfam" id="PF00082">
    <property type="entry name" value="Peptidase_S8"/>
    <property type="match status" value="1"/>
</dbReference>
<keyword evidence="1" id="KW-1133">Transmembrane helix</keyword>
<dbReference type="InterPro" id="IPR036852">
    <property type="entry name" value="Peptidase_S8/S53_dom_sf"/>
</dbReference>
<dbReference type="EMBL" id="VTOW01000010">
    <property type="protein sequence ID" value="NKE73727.1"/>
    <property type="molecule type" value="Genomic_DNA"/>
</dbReference>
<gene>
    <name evidence="3" type="ORF">MNODULE_23535</name>
</gene>
<dbReference type="GO" id="GO:0004252">
    <property type="term" value="F:serine-type endopeptidase activity"/>
    <property type="evidence" value="ECO:0007669"/>
    <property type="project" value="InterPro"/>
</dbReference>
<proteinExistence type="predicted"/>
<dbReference type="InterPro" id="IPR000209">
    <property type="entry name" value="Peptidase_S8/S53_dom"/>
</dbReference>
<evidence type="ECO:0000259" key="2">
    <source>
        <dbReference type="Pfam" id="PF00082"/>
    </source>
</evidence>
<evidence type="ECO:0000256" key="1">
    <source>
        <dbReference type="SAM" id="Phobius"/>
    </source>
</evidence>
<sequence>MEGCMQVQPIVLSRYKCFLSVVFVLFIGLTFFLSACGSGGGGGGAGAPGDPVDPPDGTDPPAIQLAGDPAVLVLPQLPNVSPVRAPLEEVDAGLLLSRVSIVLNRNATVADFNAAAQKLGATAIAYSRTNSPFLTLIVPRQSSGATVKRLAALLRNQPGILLSVPGRQLEGKAFPPGDGAHLDHLWPAGFPAAWNLRALAEADCGSRKVTVLVPDLYAGEPPGGFRDQVPGAAENFDVTPTQPSNQRGVNLHGYEVAAVLAGRFDGTPPTGANPFPDCLKIVPVNLAGLDFFQAVEVLRTAVEREEGKAVVNASVGYPITLCGSAGNDRCPRVAIQNAFPVDLQEQIALRVAAGIAWAEFAAQPTLADEKLLVVAAGNERISTTDTTEQGELGQVYEGFRRARLASPFAVATELPNLPSILADDNLWTNPDSGIPELSLDETRIDQVLQAFEIGVIPPVPDRNLTLVGSATQANVVSDVDRSLFSNDDADLYAVGEGVTGLVSTELKGTSFSAAQVAGLASYLWLLDDDLRSRPVEETLRLIRGTSRANVEPDDKKKVESFIDAYAAVLALDALHQTDQIRKTLLDVNNDSLFNHFDLQEFAESYQVGNPNAPSIPAARDYSRFDLNGDGFTGGILTERFDLDADGLEPNGAPRFTTVTATIGGVAVPLNEAALTDAQILCYYAYGVDSTGAPFYDASGDTDDVRGTLLSRCLGIQMDVDFPNRFETSATLRVTLLQPDGAGGFAPAPGLWVELTPTCATVSDASGLTNTSGEFNATVSFGSGCADLSVVVTAHADEGSPPLAQQTVRAFARGPGVRLNRIATTKGEVTHSGGTLVQDQKTSIYPPEQGRDYTPPAVALNGSGTHSPDPLTSSYTYAADYVESVSASEVESDTVTGGTLRLTASCSADGNAQITVVTTGLVSPYLQFPEGRFRLTLDGTLTGTTSGADFEAKFTLQRLKSENPSLPLGTIQSVTLTTRDQTPSRTFTNSVPIEDAGSYGLGMTAKTFCMNGSPARSAGAEVSVTFSIEPLP</sequence>
<dbReference type="Gene3D" id="3.40.50.200">
    <property type="entry name" value="Peptidase S8/S53 domain"/>
    <property type="match status" value="1"/>
</dbReference>
<dbReference type="AlphaFoldDB" id="A0A7X6DUN9"/>